<dbReference type="SUPFAM" id="SSF51735">
    <property type="entry name" value="NAD(P)-binding Rossmann-fold domains"/>
    <property type="match status" value="1"/>
</dbReference>
<dbReference type="PANTHER" id="PTHR43477:SF1">
    <property type="entry name" value="DIHYDROANTICAPSIN 7-DEHYDROGENASE"/>
    <property type="match status" value="1"/>
</dbReference>
<evidence type="ECO:0000259" key="3">
    <source>
        <dbReference type="SMART" id="SM00822"/>
    </source>
</evidence>
<dbReference type="GO" id="GO:0016491">
    <property type="term" value="F:oxidoreductase activity"/>
    <property type="evidence" value="ECO:0007669"/>
    <property type="project" value="UniProtKB-KW"/>
</dbReference>
<keyword evidence="5" id="KW-1185">Reference proteome</keyword>
<dbReference type="AlphaFoldDB" id="A0A2S6ZEW0"/>
<dbReference type="InterPro" id="IPR002347">
    <property type="entry name" value="SDR_fam"/>
</dbReference>
<gene>
    <name evidence="4" type="ORF">XthCFBP4691_11330</name>
</gene>
<dbReference type="Pfam" id="PF13561">
    <property type="entry name" value="adh_short_C2"/>
    <property type="match status" value="1"/>
</dbReference>
<reference evidence="4 5" key="1">
    <citation type="submission" date="2016-08" db="EMBL/GenBank/DDBJ databases">
        <title>Evolution of the type three secretion system and type three effector repertoires in Xanthomonas.</title>
        <authorList>
            <person name="Merda D."/>
            <person name="Briand M."/>
            <person name="Bosis E."/>
            <person name="Rousseau C."/>
            <person name="Portier P."/>
            <person name="Jacques M.-A."/>
            <person name="Fischer-Le Saux M."/>
        </authorList>
    </citation>
    <scope>NUCLEOTIDE SEQUENCE [LARGE SCALE GENOMIC DNA]</scope>
    <source>
        <strain evidence="4 5">CFBP 4691</strain>
    </source>
</reference>
<dbReference type="PRINTS" id="PR00081">
    <property type="entry name" value="GDHRDH"/>
</dbReference>
<comment type="caution">
    <text evidence="4">The sequence shown here is derived from an EMBL/GenBank/DDBJ whole genome shotgun (WGS) entry which is preliminary data.</text>
</comment>
<keyword evidence="2" id="KW-0560">Oxidoreductase</keyword>
<dbReference type="Proteomes" id="UP000239898">
    <property type="component" value="Unassembled WGS sequence"/>
</dbReference>
<organism evidence="4 5">
    <name type="scientific">Xanthomonas theicola</name>
    <dbReference type="NCBI Taxonomy" id="56464"/>
    <lineage>
        <taxon>Bacteria</taxon>
        <taxon>Pseudomonadati</taxon>
        <taxon>Pseudomonadota</taxon>
        <taxon>Gammaproteobacteria</taxon>
        <taxon>Lysobacterales</taxon>
        <taxon>Lysobacteraceae</taxon>
        <taxon>Xanthomonas</taxon>
    </lineage>
</organism>
<dbReference type="OrthoDB" id="8653364at2"/>
<evidence type="ECO:0000256" key="2">
    <source>
        <dbReference type="ARBA" id="ARBA00023002"/>
    </source>
</evidence>
<dbReference type="EMBL" id="MIGX01000049">
    <property type="protein sequence ID" value="PPT90689.1"/>
    <property type="molecule type" value="Genomic_DNA"/>
</dbReference>
<dbReference type="PANTHER" id="PTHR43477">
    <property type="entry name" value="DIHYDROANTICAPSIN 7-DEHYDROGENASE"/>
    <property type="match status" value="1"/>
</dbReference>
<dbReference type="Gene3D" id="3.40.50.720">
    <property type="entry name" value="NAD(P)-binding Rossmann-like Domain"/>
    <property type="match status" value="1"/>
</dbReference>
<sequence length="244" mass="25934">MSNAAQQAFSLTGKTILVTGASSGIGRQIAVSCSRRGARLVVTGRDAERLQETYSLLKGQGHVQVLANLTEVEGRERLVQRASSVDGLVHCAGRQRLSPIRQLAEKLMTDVYAVNFLAPVMLTQRMLQANALAPQSSIVFILSTAAHIGTPGVGPYSAMKSALLGIIRCLSMEQAKRKVRVNGISPSAVATPIWDAVHLEAQRKRHPLGLGTPDDVANAAIFLLSDASRWVTGTSLVMDGGAVL</sequence>
<name>A0A2S6ZEW0_9XANT</name>
<proteinExistence type="inferred from homology"/>
<dbReference type="InterPro" id="IPR036291">
    <property type="entry name" value="NAD(P)-bd_dom_sf"/>
</dbReference>
<feature type="domain" description="Ketoreductase" evidence="3">
    <location>
        <begin position="14"/>
        <end position="178"/>
    </location>
</feature>
<dbReference type="CDD" id="cd05233">
    <property type="entry name" value="SDR_c"/>
    <property type="match status" value="1"/>
</dbReference>
<evidence type="ECO:0000313" key="4">
    <source>
        <dbReference type="EMBL" id="PPT90689.1"/>
    </source>
</evidence>
<dbReference type="RefSeq" id="WP_128420505.1">
    <property type="nucleotide sequence ID" value="NZ_CP049017.1"/>
</dbReference>
<protein>
    <submittedName>
        <fullName evidence="4">3-oxoacyl-ACP reductase</fullName>
    </submittedName>
</protein>
<dbReference type="InterPro" id="IPR051122">
    <property type="entry name" value="SDR_DHRS6-like"/>
</dbReference>
<accession>A0A2S6ZEW0</accession>
<evidence type="ECO:0000313" key="5">
    <source>
        <dbReference type="Proteomes" id="UP000239898"/>
    </source>
</evidence>
<comment type="similarity">
    <text evidence="1">Belongs to the short-chain dehydrogenases/reductases (SDR) family.</text>
</comment>
<evidence type="ECO:0000256" key="1">
    <source>
        <dbReference type="ARBA" id="ARBA00006484"/>
    </source>
</evidence>
<dbReference type="SMART" id="SM00822">
    <property type="entry name" value="PKS_KR"/>
    <property type="match status" value="1"/>
</dbReference>
<dbReference type="InterPro" id="IPR057326">
    <property type="entry name" value="KR_dom"/>
</dbReference>